<dbReference type="InterPro" id="IPR039445">
    <property type="entry name" value="DauR-like_HTH"/>
</dbReference>
<evidence type="ECO:0000313" key="4">
    <source>
        <dbReference type="Proteomes" id="UP001596105"/>
    </source>
</evidence>
<dbReference type="PANTHER" id="PTHR35568">
    <property type="entry name" value="TRANSCRIPTIONAL REGULATOR DAUR"/>
    <property type="match status" value="1"/>
</dbReference>
<evidence type="ECO:0000259" key="1">
    <source>
        <dbReference type="Pfam" id="PF08348"/>
    </source>
</evidence>
<protein>
    <submittedName>
        <fullName evidence="3">Transcriptional regulator</fullName>
    </submittedName>
</protein>
<keyword evidence="4" id="KW-1185">Reference proteome</keyword>
<dbReference type="InterPro" id="IPR039446">
    <property type="entry name" value="DauR-like"/>
</dbReference>
<dbReference type="Pfam" id="PF08348">
    <property type="entry name" value="PAS_6"/>
    <property type="match status" value="1"/>
</dbReference>
<sequence>MADKRKVNGSRKDDHIFDQAIRTANILVNMFGPRCEVAVHDFSDLHRSLIHLAGTITNREIGAPITDLVLRELKKPSSEIKDIQNYTTTTNKGLLLKSSTVFLRDKEGVIIGALCINFDISLLMQLNGELQQFINFEANQTTVENFYTSVKEIIEGLVRSVLQEFNKAPGQLDLDEKIECVRKLEQKGTFLIKGAHEYIAAVLNVSKFTIYNYLQKIRAQDEYNLD</sequence>
<feature type="domain" description="YheO-like" evidence="1">
    <location>
        <begin position="19"/>
        <end position="126"/>
    </location>
</feature>
<feature type="domain" description="Transcriptional regulator DauR-like HTH" evidence="2">
    <location>
        <begin position="154"/>
        <end position="214"/>
    </location>
</feature>
<dbReference type="InterPro" id="IPR013559">
    <property type="entry name" value="YheO"/>
</dbReference>
<organism evidence="3 4">
    <name type="scientific">Cohnella suwonensis</name>
    <dbReference type="NCBI Taxonomy" id="696072"/>
    <lineage>
        <taxon>Bacteria</taxon>
        <taxon>Bacillati</taxon>
        <taxon>Bacillota</taxon>
        <taxon>Bacilli</taxon>
        <taxon>Bacillales</taxon>
        <taxon>Paenibacillaceae</taxon>
        <taxon>Cohnella</taxon>
    </lineage>
</organism>
<evidence type="ECO:0000313" key="3">
    <source>
        <dbReference type="EMBL" id="MFC5471170.1"/>
    </source>
</evidence>
<comment type="caution">
    <text evidence="3">The sequence shown here is derived from an EMBL/GenBank/DDBJ whole genome shotgun (WGS) entry which is preliminary data.</text>
</comment>
<dbReference type="Pfam" id="PF13309">
    <property type="entry name" value="HTH_22"/>
    <property type="match status" value="1"/>
</dbReference>
<evidence type="ECO:0000259" key="2">
    <source>
        <dbReference type="Pfam" id="PF13309"/>
    </source>
</evidence>
<dbReference type="Proteomes" id="UP001596105">
    <property type="component" value="Unassembled WGS sequence"/>
</dbReference>
<dbReference type="EMBL" id="JBHSMH010000090">
    <property type="protein sequence ID" value="MFC5471170.1"/>
    <property type="molecule type" value="Genomic_DNA"/>
</dbReference>
<dbReference type="PANTHER" id="PTHR35568:SF1">
    <property type="entry name" value="TRANSCRIPTIONAL REGULATOR DAUR"/>
    <property type="match status" value="1"/>
</dbReference>
<proteinExistence type="predicted"/>
<dbReference type="RefSeq" id="WP_378083182.1">
    <property type="nucleotide sequence ID" value="NZ_JBHSMH010000090.1"/>
</dbReference>
<name>A0ABW0LZC7_9BACL</name>
<reference evidence="4" key="1">
    <citation type="journal article" date="2019" name="Int. J. Syst. Evol. Microbiol.">
        <title>The Global Catalogue of Microorganisms (GCM) 10K type strain sequencing project: providing services to taxonomists for standard genome sequencing and annotation.</title>
        <authorList>
            <consortium name="The Broad Institute Genomics Platform"/>
            <consortium name="The Broad Institute Genome Sequencing Center for Infectious Disease"/>
            <person name="Wu L."/>
            <person name="Ma J."/>
        </authorList>
    </citation>
    <scope>NUCLEOTIDE SEQUENCE [LARGE SCALE GENOMIC DNA]</scope>
    <source>
        <strain evidence="4">CCUG 57113</strain>
    </source>
</reference>
<gene>
    <name evidence="3" type="ORF">ACFPPD_21005</name>
</gene>
<accession>A0ABW0LZC7</accession>